<proteinExistence type="predicted"/>
<feature type="region of interest" description="Disordered" evidence="1">
    <location>
        <begin position="46"/>
        <end position="99"/>
    </location>
</feature>
<keyword evidence="3" id="KW-1185">Reference proteome</keyword>
<accession>A0A6A6F314</accession>
<reference evidence="2" key="1">
    <citation type="journal article" date="2020" name="Stud. Mycol.">
        <title>101 Dothideomycetes genomes: a test case for predicting lifestyles and emergence of pathogens.</title>
        <authorList>
            <person name="Haridas S."/>
            <person name="Albert R."/>
            <person name="Binder M."/>
            <person name="Bloem J."/>
            <person name="Labutti K."/>
            <person name="Salamov A."/>
            <person name="Andreopoulos B."/>
            <person name="Baker S."/>
            <person name="Barry K."/>
            <person name="Bills G."/>
            <person name="Bluhm B."/>
            <person name="Cannon C."/>
            <person name="Castanera R."/>
            <person name="Culley D."/>
            <person name="Daum C."/>
            <person name="Ezra D."/>
            <person name="Gonzalez J."/>
            <person name="Henrissat B."/>
            <person name="Kuo A."/>
            <person name="Liang C."/>
            <person name="Lipzen A."/>
            <person name="Lutzoni F."/>
            <person name="Magnuson J."/>
            <person name="Mondo S."/>
            <person name="Nolan M."/>
            <person name="Ohm R."/>
            <person name="Pangilinan J."/>
            <person name="Park H.-J."/>
            <person name="Ramirez L."/>
            <person name="Alfaro M."/>
            <person name="Sun H."/>
            <person name="Tritt A."/>
            <person name="Yoshinaga Y."/>
            <person name="Zwiers L.-H."/>
            <person name="Turgeon B."/>
            <person name="Goodwin S."/>
            <person name="Spatafora J."/>
            <person name="Crous P."/>
            <person name="Grigoriev I."/>
        </authorList>
    </citation>
    <scope>NUCLEOTIDE SEQUENCE</scope>
    <source>
        <strain evidence="2">SCOH1-5</strain>
    </source>
</reference>
<name>A0A6A6F314_9PEZI</name>
<protein>
    <submittedName>
        <fullName evidence="2">Uncharacterized protein</fullName>
    </submittedName>
</protein>
<dbReference type="AlphaFoldDB" id="A0A6A6F314"/>
<evidence type="ECO:0000256" key="1">
    <source>
        <dbReference type="SAM" id="MobiDB-lite"/>
    </source>
</evidence>
<evidence type="ECO:0000313" key="3">
    <source>
        <dbReference type="Proteomes" id="UP000799539"/>
    </source>
</evidence>
<dbReference type="Proteomes" id="UP000799539">
    <property type="component" value="Unassembled WGS sequence"/>
</dbReference>
<feature type="compositionally biased region" description="Polar residues" evidence="1">
    <location>
        <begin position="48"/>
        <end position="63"/>
    </location>
</feature>
<sequence length="183" mass="20467">MDIRALIPDTNPRGRVQRKADDFSENLLYGIHYPLDLTTINFHPAAASLNSTGSPRQTEQNAEPENDRHPTTRGHESDSFRIPPTSPTNDPAIPSQLSPRSDIRYKMAIAEARLESSNAQYIHLLMEAFRTPESARQDLSRGKNELDALMIRLELTSRNDKMLVAETNDRAEGRKAGCVNASL</sequence>
<organism evidence="2 3">
    <name type="scientific">Cercospora zeae-maydis SCOH1-5</name>
    <dbReference type="NCBI Taxonomy" id="717836"/>
    <lineage>
        <taxon>Eukaryota</taxon>
        <taxon>Fungi</taxon>
        <taxon>Dikarya</taxon>
        <taxon>Ascomycota</taxon>
        <taxon>Pezizomycotina</taxon>
        <taxon>Dothideomycetes</taxon>
        <taxon>Dothideomycetidae</taxon>
        <taxon>Mycosphaerellales</taxon>
        <taxon>Mycosphaerellaceae</taxon>
        <taxon>Cercospora</taxon>
    </lineage>
</organism>
<dbReference type="EMBL" id="ML992709">
    <property type="protein sequence ID" value="KAF2206921.1"/>
    <property type="molecule type" value="Genomic_DNA"/>
</dbReference>
<evidence type="ECO:0000313" key="2">
    <source>
        <dbReference type="EMBL" id="KAF2206921.1"/>
    </source>
</evidence>
<gene>
    <name evidence="2" type="ORF">CERZMDRAFT_88918</name>
</gene>
<feature type="compositionally biased region" description="Basic and acidic residues" evidence="1">
    <location>
        <begin position="65"/>
        <end position="79"/>
    </location>
</feature>